<evidence type="ECO:0000313" key="1">
    <source>
        <dbReference type="EMBL" id="PXV59466.1"/>
    </source>
</evidence>
<evidence type="ECO:0000313" key="3">
    <source>
        <dbReference type="Proteomes" id="UP000247389"/>
    </source>
</evidence>
<dbReference type="Proteomes" id="UP000247389">
    <property type="component" value="Unassembled WGS sequence"/>
</dbReference>
<sequence length="84" mass="10064">MKWEDVRNEYPNNWILLEAIEAHSDQGKRVVDKIAVLDKFNNSDKAMTAYRELHKKNPERELYVAHTKNKDLEIEERKWLGVRV</sequence>
<dbReference type="GeneID" id="57014068"/>
<protein>
    <submittedName>
        <fullName evidence="1">Uncharacterized protein</fullName>
    </submittedName>
</protein>
<dbReference type="EMBL" id="SOEF01000070">
    <property type="protein sequence ID" value="TDX35064.1"/>
    <property type="molecule type" value="Genomic_DNA"/>
</dbReference>
<dbReference type="Proteomes" id="UP000295472">
    <property type="component" value="Unassembled WGS sequence"/>
</dbReference>
<organism evidence="1 3">
    <name type="scientific">Halanaerobium congolense</name>
    <dbReference type="NCBI Taxonomy" id="54121"/>
    <lineage>
        <taxon>Bacteria</taxon>
        <taxon>Bacillati</taxon>
        <taxon>Bacillota</taxon>
        <taxon>Clostridia</taxon>
        <taxon>Halanaerobiales</taxon>
        <taxon>Halanaerobiaceae</taxon>
        <taxon>Halanaerobium</taxon>
    </lineage>
</organism>
<proteinExistence type="predicted"/>
<name>A0A1M7PMR9_9FIRM</name>
<reference evidence="1 3" key="1">
    <citation type="submission" date="2018-04" db="EMBL/GenBank/DDBJ databases">
        <title>Subsurface microbial communities from deep shales in Ohio and West Virginia, USA.</title>
        <authorList>
            <person name="Wrighton K."/>
        </authorList>
    </citation>
    <scope>NUCLEOTIDE SEQUENCE [LARGE SCALE GENOMIC DNA]</scope>
    <source>
        <strain evidence="2 4">DSMZ 11287</strain>
        <strain evidence="1 3">MSL28</strain>
    </source>
</reference>
<dbReference type="OrthoDB" id="5770817at2"/>
<evidence type="ECO:0000313" key="4">
    <source>
        <dbReference type="Proteomes" id="UP000295472"/>
    </source>
</evidence>
<accession>A0A1M7PMR9</accession>
<comment type="caution">
    <text evidence="1">The sequence shown here is derived from an EMBL/GenBank/DDBJ whole genome shotgun (WGS) entry which is preliminary data.</text>
</comment>
<dbReference type="AlphaFoldDB" id="A0A1M7PMR9"/>
<dbReference type="EMBL" id="QICM01000070">
    <property type="protein sequence ID" value="PXV59466.1"/>
    <property type="molecule type" value="Genomic_DNA"/>
</dbReference>
<evidence type="ECO:0000313" key="2">
    <source>
        <dbReference type="EMBL" id="TDX35064.1"/>
    </source>
</evidence>
<dbReference type="RefSeq" id="WP_073160918.1">
    <property type="nucleotide sequence ID" value="NZ_FRCV01000044.1"/>
</dbReference>
<gene>
    <name evidence="2" type="ORF">C7954_1702</name>
    <name evidence="1" type="ORF">C8C78_1701</name>
</gene>